<organism evidence="3 5">
    <name type="scientific">Yersinia aldovae</name>
    <dbReference type="NCBI Taxonomy" id="29483"/>
    <lineage>
        <taxon>Bacteria</taxon>
        <taxon>Pseudomonadati</taxon>
        <taxon>Pseudomonadota</taxon>
        <taxon>Gammaproteobacteria</taxon>
        <taxon>Enterobacterales</taxon>
        <taxon>Yersiniaceae</taxon>
        <taxon>Yersinia</taxon>
    </lineage>
</organism>
<evidence type="ECO:0000313" key="2">
    <source>
        <dbReference type="EMBL" id="CNK43157.1"/>
    </source>
</evidence>
<keyword evidence="4" id="KW-1185">Reference proteome</keyword>
<accession>A0A0T9SY58</accession>
<proteinExistence type="predicted"/>
<feature type="region of interest" description="Disordered" evidence="1">
    <location>
        <begin position="1"/>
        <end position="25"/>
    </location>
</feature>
<dbReference type="EMBL" id="CQEJ01000001">
    <property type="protein sequence ID" value="CNK48223.1"/>
    <property type="molecule type" value="Genomic_DNA"/>
</dbReference>
<dbReference type="InterPro" id="IPR025577">
    <property type="entry name" value="FlxA"/>
</dbReference>
<dbReference type="Gene3D" id="1.20.5.1700">
    <property type="match status" value="1"/>
</dbReference>
<evidence type="ECO:0000313" key="5">
    <source>
        <dbReference type="Proteomes" id="UP000041595"/>
    </source>
</evidence>
<dbReference type="EMBL" id="CQEH01000001">
    <property type="protein sequence ID" value="CNK43157.1"/>
    <property type="molecule type" value="Genomic_DNA"/>
</dbReference>
<feature type="region of interest" description="Disordered" evidence="1">
    <location>
        <begin position="79"/>
        <end position="106"/>
    </location>
</feature>
<dbReference type="AlphaFoldDB" id="A0A0T9SY58"/>
<dbReference type="RefSeq" id="WP_004703773.1">
    <property type="nucleotide sequence ID" value="NZ_CABHPY010000109.1"/>
</dbReference>
<evidence type="ECO:0008006" key="6">
    <source>
        <dbReference type="Google" id="ProtNLM"/>
    </source>
</evidence>
<dbReference type="OrthoDB" id="6481096at2"/>
<dbReference type="Pfam" id="PF14282">
    <property type="entry name" value="FlxA"/>
    <property type="match status" value="1"/>
</dbReference>
<reference evidence="2 4" key="1">
    <citation type="submission" date="2015-03" db="EMBL/GenBank/DDBJ databases">
        <authorList>
            <consortium name="Pathogen Informatics"/>
            <person name="Murphy D."/>
        </authorList>
    </citation>
    <scope>NUCLEOTIDE SEQUENCE [LARGE SCALE GENOMIC DNA]</scope>
    <source>
        <strain evidence="2 4">IP08791</strain>
    </source>
</reference>
<sequence>MSNTISATTASASGGSGTSNSSAAAQIKSINQEIEKLTTKLSTLKDSGLTTDELQKQQQQIQSQIAALRAEITRIQAKEADKAKEDNNNVSTPAADGVNHPTDQNLINVYI</sequence>
<dbReference type="Proteomes" id="UP000038647">
    <property type="component" value="Unassembled WGS sequence"/>
</dbReference>
<protein>
    <recommendedName>
        <fullName evidence="6">FlxA-like family protein</fullName>
    </recommendedName>
</protein>
<gene>
    <name evidence="3" type="ORF">ERS137965_00207</name>
    <name evidence="2" type="ORF">ERS137966_00202</name>
</gene>
<name>A0A0T9SY58_YERAL</name>
<evidence type="ECO:0000313" key="4">
    <source>
        <dbReference type="Proteomes" id="UP000038647"/>
    </source>
</evidence>
<dbReference type="eggNOG" id="ENOG5032ZGK">
    <property type="taxonomic scope" value="Bacteria"/>
</dbReference>
<evidence type="ECO:0000256" key="1">
    <source>
        <dbReference type="SAM" id="MobiDB-lite"/>
    </source>
</evidence>
<reference evidence="3 5" key="2">
    <citation type="submission" date="2015-03" db="EMBL/GenBank/DDBJ databases">
        <authorList>
            <person name="Murphy D."/>
        </authorList>
    </citation>
    <scope>NUCLEOTIDE SEQUENCE [LARGE SCALE GENOMIC DNA]</scope>
    <source>
        <strain evidence="3 5">IP06005</strain>
    </source>
</reference>
<dbReference type="Proteomes" id="UP000041595">
    <property type="component" value="Unassembled WGS sequence"/>
</dbReference>
<evidence type="ECO:0000313" key="3">
    <source>
        <dbReference type="EMBL" id="CNK48223.1"/>
    </source>
</evidence>